<evidence type="ECO:0000256" key="1">
    <source>
        <dbReference type="ARBA" id="ARBA00008071"/>
    </source>
</evidence>
<comment type="catalytic activity">
    <reaction evidence="13">
        <text>a 3'-end 2',3'-cyclophospho-ribonucleotide-RNA + a 5'-end dephospho-ribonucleoside-RNA + GTP + H2O = a ribonucleotidyl-ribonucleotide-RNA + GMP + diphosphate + H(+)</text>
        <dbReference type="Rhea" id="RHEA:68080"/>
        <dbReference type="Rhea" id="RHEA-COMP:10464"/>
        <dbReference type="Rhea" id="RHEA-COMP:13936"/>
        <dbReference type="Rhea" id="RHEA-COMP:17355"/>
        <dbReference type="ChEBI" id="CHEBI:15377"/>
        <dbReference type="ChEBI" id="CHEBI:15378"/>
        <dbReference type="ChEBI" id="CHEBI:33019"/>
        <dbReference type="ChEBI" id="CHEBI:37565"/>
        <dbReference type="ChEBI" id="CHEBI:58115"/>
        <dbReference type="ChEBI" id="CHEBI:83064"/>
        <dbReference type="ChEBI" id="CHEBI:138284"/>
        <dbReference type="ChEBI" id="CHEBI:173118"/>
        <dbReference type="EC" id="6.5.1.8"/>
    </reaction>
</comment>
<evidence type="ECO:0000313" key="18">
    <source>
        <dbReference type="Proteomes" id="UP000722459"/>
    </source>
</evidence>
<comment type="similarity">
    <text evidence="1">Belongs to the RtcB family.</text>
</comment>
<dbReference type="PANTHER" id="PTHR43749:SF2">
    <property type="entry name" value="RNA-SPLICING LIGASE RTCB"/>
    <property type="match status" value="1"/>
</dbReference>
<dbReference type="GO" id="GO:0006281">
    <property type="term" value="P:DNA repair"/>
    <property type="evidence" value="ECO:0007669"/>
    <property type="project" value="TreeGrafter"/>
</dbReference>
<dbReference type="Gene3D" id="3.90.1860.10">
    <property type="entry name" value="tRNA-splicing ligase RtcB"/>
    <property type="match status" value="1"/>
</dbReference>
<keyword evidence="8 16" id="KW-0464">Manganese</keyword>
<evidence type="ECO:0000256" key="9">
    <source>
        <dbReference type="ARBA" id="ARBA00030221"/>
    </source>
</evidence>
<comment type="function">
    <text evidence="11">Essential for tRNA splicing and maturation. Acts by directly joining spliced tRNA halves to mature-sized tRNAs. Joins RNA with 2',3'-cyclic-phosphate or 3'-phosphate ends to RNA with 5'-hydroxy ends.</text>
</comment>
<organism evidence="17 18">
    <name type="scientific">Candidatus Iainarchaeum sp</name>
    <dbReference type="NCBI Taxonomy" id="3101447"/>
    <lineage>
        <taxon>Archaea</taxon>
        <taxon>Candidatus Iainarchaeota</taxon>
        <taxon>Candidatus Iainarchaeia</taxon>
        <taxon>Candidatus Iainarchaeales</taxon>
        <taxon>Candidatus Iainarchaeaceae</taxon>
        <taxon>Candidatus Iainarchaeum</taxon>
    </lineage>
</organism>
<dbReference type="EMBL" id="JABJNZ010000010">
    <property type="protein sequence ID" value="MBT4869992.1"/>
    <property type="molecule type" value="Genomic_DNA"/>
</dbReference>
<evidence type="ECO:0000256" key="15">
    <source>
        <dbReference type="PIRSR" id="PIRSR601233-2"/>
    </source>
</evidence>
<dbReference type="PANTHER" id="PTHR43749">
    <property type="entry name" value="RNA-SPLICING LIGASE RTCB"/>
    <property type="match status" value="1"/>
</dbReference>
<dbReference type="InterPro" id="IPR036025">
    <property type="entry name" value="RtcB-like_sf"/>
</dbReference>
<evidence type="ECO:0000256" key="10">
    <source>
        <dbReference type="ARBA" id="ARBA00033766"/>
    </source>
</evidence>
<dbReference type="EC" id="6.5.1.8" evidence="3"/>
<dbReference type="GO" id="GO:0042245">
    <property type="term" value="P:RNA repair"/>
    <property type="evidence" value="ECO:0007669"/>
    <property type="project" value="TreeGrafter"/>
</dbReference>
<dbReference type="Proteomes" id="UP000722459">
    <property type="component" value="Unassembled WGS sequence"/>
</dbReference>
<evidence type="ECO:0000256" key="4">
    <source>
        <dbReference type="ARBA" id="ARBA00022598"/>
    </source>
</evidence>
<evidence type="ECO:0000256" key="2">
    <source>
        <dbReference type="ARBA" id="ARBA00011245"/>
    </source>
</evidence>
<feature type="binding site" evidence="15">
    <location>
        <begin position="151"/>
        <end position="155"/>
    </location>
    <ligand>
        <name>GMP</name>
        <dbReference type="ChEBI" id="CHEBI:58115"/>
    </ligand>
</feature>
<evidence type="ECO:0000256" key="8">
    <source>
        <dbReference type="ARBA" id="ARBA00023211"/>
    </source>
</evidence>
<evidence type="ECO:0000256" key="13">
    <source>
        <dbReference type="ARBA" id="ARBA00049514"/>
    </source>
</evidence>
<dbReference type="InterPro" id="IPR001233">
    <property type="entry name" value="RtcB"/>
</dbReference>
<feature type="binding site" evidence="16">
    <location>
        <position position="168"/>
    </location>
    <ligand>
        <name>Mn(2+)</name>
        <dbReference type="ChEBI" id="CHEBI:29035"/>
        <label>2</label>
    </ligand>
</feature>
<evidence type="ECO:0000256" key="7">
    <source>
        <dbReference type="ARBA" id="ARBA00023134"/>
    </source>
</evidence>
<dbReference type="InterPro" id="IPR052915">
    <property type="entry name" value="RtcB-like"/>
</dbReference>
<gene>
    <name evidence="17" type="ORF">HON47_00260</name>
</gene>
<evidence type="ECO:0000313" key="17">
    <source>
        <dbReference type="EMBL" id="MBT4869992.1"/>
    </source>
</evidence>
<comment type="caution">
    <text evidence="17">The sequence shown here is derived from an EMBL/GenBank/DDBJ whole genome shotgun (WGS) entry which is preliminary data.</text>
</comment>
<name>A0A8T5GDJ3_9ARCH</name>
<dbReference type="GO" id="GO:0003909">
    <property type="term" value="F:DNA ligase activity"/>
    <property type="evidence" value="ECO:0007669"/>
    <property type="project" value="TreeGrafter"/>
</dbReference>
<evidence type="ECO:0000256" key="16">
    <source>
        <dbReference type="PIRSR" id="PIRSR601233-3"/>
    </source>
</evidence>
<evidence type="ECO:0000256" key="14">
    <source>
        <dbReference type="PIRSR" id="PIRSR601233-1"/>
    </source>
</evidence>
<protein>
    <recommendedName>
        <fullName evidence="10">tRNA-splicing ligase RtcB</fullName>
        <ecNumber evidence="3">6.5.1.8</ecNumber>
    </recommendedName>
    <alternativeName>
        <fullName evidence="9">3'-phosphate/5'-hydroxy nucleic acid ligase</fullName>
    </alternativeName>
</protein>
<feature type="binding site" evidence="16">
    <location>
        <position position="61"/>
    </location>
    <ligand>
        <name>Mn(2+)</name>
        <dbReference type="ChEBI" id="CHEBI:29035"/>
        <label>1</label>
    </ligand>
</feature>
<comment type="catalytic activity">
    <reaction evidence="12">
        <text>a 3'-end 3'-phospho-ribonucleotide-RNA + a 5'-end dephospho-ribonucleoside-RNA + GTP = a ribonucleotidyl-ribonucleotide-RNA + GMP + diphosphate</text>
        <dbReference type="Rhea" id="RHEA:68076"/>
        <dbReference type="Rhea" id="RHEA-COMP:10463"/>
        <dbReference type="Rhea" id="RHEA-COMP:13936"/>
        <dbReference type="Rhea" id="RHEA-COMP:17355"/>
        <dbReference type="ChEBI" id="CHEBI:33019"/>
        <dbReference type="ChEBI" id="CHEBI:37565"/>
        <dbReference type="ChEBI" id="CHEBI:58115"/>
        <dbReference type="ChEBI" id="CHEBI:83062"/>
        <dbReference type="ChEBI" id="CHEBI:138284"/>
        <dbReference type="ChEBI" id="CHEBI:173118"/>
        <dbReference type="EC" id="6.5.1.8"/>
    </reaction>
</comment>
<feature type="binding site" evidence="16">
    <location>
        <position position="152"/>
    </location>
    <ligand>
        <name>Mn(2+)</name>
        <dbReference type="ChEBI" id="CHEBI:29035"/>
        <label>1</label>
    </ligand>
</feature>
<feature type="binding site" evidence="15">
    <location>
        <begin position="310"/>
        <end position="313"/>
    </location>
    <ligand>
        <name>GMP</name>
        <dbReference type="ChEBI" id="CHEBI:58115"/>
    </ligand>
</feature>
<dbReference type="SUPFAM" id="SSF103365">
    <property type="entry name" value="Hypothetical protein PH1602"/>
    <property type="match status" value="1"/>
</dbReference>
<accession>A0A8T5GDJ3</accession>
<keyword evidence="5 16" id="KW-0479">Metal-binding</keyword>
<comment type="subunit">
    <text evidence="2">Monomer.</text>
</comment>
<evidence type="ECO:0000256" key="11">
    <source>
        <dbReference type="ARBA" id="ARBA00045316"/>
    </source>
</evidence>
<dbReference type="GO" id="GO:0170057">
    <property type="term" value="F:RNA ligase (GTP) activity"/>
    <property type="evidence" value="ECO:0007669"/>
    <property type="project" value="UniProtKB-EC"/>
</dbReference>
<dbReference type="GO" id="GO:0006396">
    <property type="term" value="P:RNA processing"/>
    <property type="evidence" value="ECO:0007669"/>
    <property type="project" value="InterPro"/>
</dbReference>
<keyword evidence="6 15" id="KW-0547">Nucleotide-binding</keyword>
<feature type="binding site" evidence="15">
    <location>
        <begin position="286"/>
        <end position="289"/>
    </location>
    <ligand>
        <name>GMP</name>
        <dbReference type="ChEBI" id="CHEBI:58115"/>
    </ligand>
</feature>
<feature type="binding site" evidence="15">
    <location>
        <begin position="256"/>
        <end position="257"/>
    </location>
    <ligand>
        <name>GMP</name>
        <dbReference type="ChEBI" id="CHEBI:58115"/>
    </ligand>
</feature>
<evidence type="ECO:0000256" key="12">
    <source>
        <dbReference type="ARBA" id="ARBA00047746"/>
    </source>
</evidence>
<dbReference type="GO" id="GO:0030145">
    <property type="term" value="F:manganese ion binding"/>
    <property type="evidence" value="ECO:0007669"/>
    <property type="project" value="TreeGrafter"/>
</dbReference>
<dbReference type="Pfam" id="PF01139">
    <property type="entry name" value="RtcB"/>
    <property type="match status" value="1"/>
</dbReference>
<evidence type="ECO:0000256" key="6">
    <source>
        <dbReference type="ARBA" id="ARBA00022741"/>
    </source>
</evidence>
<comment type="cofactor">
    <cofactor evidence="16">
        <name>Mn(2+)</name>
        <dbReference type="ChEBI" id="CHEBI:29035"/>
    </cofactor>
    <text evidence="16">Binds 2 manganese ions per subunit.</text>
</comment>
<evidence type="ECO:0000256" key="3">
    <source>
        <dbReference type="ARBA" id="ARBA00012726"/>
    </source>
</evidence>
<reference evidence="17" key="1">
    <citation type="journal article" date="2021" name="ISME J.">
        <title>Mercury methylation by metabolically versatile and cosmopolitan marine bacteria.</title>
        <authorList>
            <person name="Lin H."/>
            <person name="Ascher D.B."/>
            <person name="Myung Y."/>
            <person name="Lamborg C.H."/>
            <person name="Hallam S.J."/>
            <person name="Gionfriddo C.M."/>
            <person name="Holt K.E."/>
            <person name="Moreau J.W."/>
        </authorList>
    </citation>
    <scope>NUCLEOTIDE SEQUENCE</scope>
    <source>
        <strain evidence="17">SI075_bin30</strain>
    </source>
</reference>
<dbReference type="AlphaFoldDB" id="A0A8T5GDJ3"/>
<keyword evidence="4" id="KW-0436">Ligase</keyword>
<sequence>MKKIFASDLDENVLSQFEECMSCDFVIDGALMPDAHFGYVAPIGAVLITNGCVVPSWVGYDIGCGVIALKLTGKDLLNKIKKNLDTVHNKVQRNVPMGLGRLNPEHKITKETKEKFVNLLKKLEKSPHNDEILAYLKRKALSNLGSLGHGNHFIEIDTTGKDVWLIIHSGSRHMGHEVASRYMKAAMNAKGKEGNAEQTFEIDTKSKLGKEYLAVLDFLLSFALLNRMEIANEVVQGIEEAIGEKVKATLWTNKNHNNAERIGKSQKFIHRKGATPSKKNEKGVIPGNMRDGTFLVIGKGNKDFLESSTHGAGRAMSKTRARKEFTMQEFKKSMKGIKATIKEGTLDEAPFAYKDIFKVMKEQKASVKVYKHLIPILNWKGESSKRF</sequence>
<dbReference type="GO" id="GO:0005525">
    <property type="term" value="F:GTP binding"/>
    <property type="evidence" value="ECO:0007669"/>
    <property type="project" value="UniProtKB-KW"/>
</dbReference>
<keyword evidence="7 15" id="KW-0342">GTP-binding</keyword>
<evidence type="ECO:0000256" key="5">
    <source>
        <dbReference type="ARBA" id="ARBA00022723"/>
    </source>
</evidence>
<feature type="active site" description="GMP-histidine intermediate" evidence="14">
    <location>
        <position position="310"/>
    </location>
</feature>
<feature type="binding site" evidence="16">
    <location>
        <position position="256"/>
    </location>
    <ligand>
        <name>Mn(2+)</name>
        <dbReference type="ChEBI" id="CHEBI:29035"/>
        <label>2</label>
    </ligand>
</feature>
<proteinExistence type="inferred from homology"/>